<protein>
    <submittedName>
        <fullName evidence="11">UEV-domain-containing protein</fullName>
    </submittedName>
</protein>
<gene>
    <name evidence="11" type="ORF">F5050DRAFT_1795930</name>
</gene>
<name>A0ABQ8QV02_9AGAR</name>
<evidence type="ECO:0000256" key="5">
    <source>
        <dbReference type="ARBA" id="ARBA00022927"/>
    </source>
</evidence>
<feature type="region of interest" description="Disordered" evidence="8">
    <location>
        <begin position="161"/>
        <end position="324"/>
    </location>
</feature>
<feature type="compositionally biased region" description="Pro residues" evidence="8">
    <location>
        <begin position="279"/>
        <end position="294"/>
    </location>
</feature>
<dbReference type="InterPro" id="IPR037202">
    <property type="entry name" value="ESCRT_assembly_dom"/>
</dbReference>
<feature type="compositionally biased region" description="Polar residues" evidence="8">
    <location>
        <begin position="163"/>
        <end position="176"/>
    </location>
</feature>
<dbReference type="Pfam" id="PF09454">
    <property type="entry name" value="Vps23_core"/>
    <property type="match status" value="1"/>
</dbReference>
<dbReference type="InterPro" id="IPR017916">
    <property type="entry name" value="SB_dom"/>
</dbReference>
<organism evidence="11 12">
    <name type="scientific">Lentinula boryana</name>
    <dbReference type="NCBI Taxonomy" id="40481"/>
    <lineage>
        <taxon>Eukaryota</taxon>
        <taxon>Fungi</taxon>
        <taxon>Dikarya</taxon>
        <taxon>Basidiomycota</taxon>
        <taxon>Agaricomycotina</taxon>
        <taxon>Agaricomycetes</taxon>
        <taxon>Agaricomycetidae</taxon>
        <taxon>Agaricales</taxon>
        <taxon>Marasmiineae</taxon>
        <taxon>Omphalotaceae</taxon>
        <taxon>Lentinula</taxon>
    </lineage>
</organism>
<feature type="compositionally biased region" description="Pro residues" evidence="8">
    <location>
        <begin position="240"/>
        <end position="258"/>
    </location>
</feature>
<evidence type="ECO:0000313" key="11">
    <source>
        <dbReference type="EMBL" id="KAJ4002356.1"/>
    </source>
</evidence>
<dbReference type="SUPFAM" id="SSF140111">
    <property type="entry name" value="Endosomal sorting complex assembly domain"/>
    <property type="match status" value="1"/>
</dbReference>
<evidence type="ECO:0000256" key="6">
    <source>
        <dbReference type="ARBA" id="ARBA00023054"/>
    </source>
</evidence>
<comment type="caution">
    <text evidence="11">The sequence shown here is derived from an EMBL/GenBank/DDBJ whole genome shotgun (WGS) entry which is preliminary data.</text>
</comment>
<feature type="compositionally biased region" description="Pro residues" evidence="8">
    <location>
        <begin position="200"/>
        <end position="216"/>
    </location>
</feature>
<keyword evidence="6" id="KW-0175">Coiled coil</keyword>
<accession>A0ABQ8QV02</accession>
<evidence type="ECO:0000256" key="7">
    <source>
        <dbReference type="PROSITE-ProRule" id="PRU00644"/>
    </source>
</evidence>
<keyword evidence="12" id="KW-1185">Reference proteome</keyword>
<dbReference type="InterPro" id="IPR052070">
    <property type="entry name" value="ESCRT-I_UEV_domain"/>
</dbReference>
<reference evidence="11" key="1">
    <citation type="submission" date="2022-08" db="EMBL/GenBank/DDBJ databases">
        <authorList>
            <consortium name="DOE Joint Genome Institute"/>
            <person name="Min B."/>
            <person name="Riley R."/>
            <person name="Sierra-Patev S."/>
            <person name="Naranjo-Ortiz M."/>
            <person name="Looney B."/>
            <person name="Konkel Z."/>
            <person name="Slot J.C."/>
            <person name="Sakamoto Y."/>
            <person name="Steenwyk J.L."/>
            <person name="Rokas A."/>
            <person name="Carro J."/>
            <person name="Camarero S."/>
            <person name="Ferreira P."/>
            <person name="Molpeceres G."/>
            <person name="Ruiz-Duenas F.J."/>
            <person name="Serrano A."/>
            <person name="Henrissat B."/>
            <person name="Drula E."/>
            <person name="Hughes K.W."/>
            <person name="Mata J.L."/>
            <person name="Ishikawa N.K."/>
            <person name="Vargas-Isla R."/>
            <person name="Ushijima S."/>
            <person name="Smith C.A."/>
            <person name="Ahrendt S."/>
            <person name="Andreopoulos W."/>
            <person name="He G."/>
            <person name="Labutti K."/>
            <person name="Lipzen A."/>
            <person name="Ng V."/>
            <person name="Sandor L."/>
            <person name="Barry K."/>
            <person name="Martinez A.T."/>
            <person name="Xiao Y."/>
            <person name="Gibbons J.G."/>
            <person name="Terashima K."/>
            <person name="Hibbett D.S."/>
            <person name="Grigoriev I.V."/>
        </authorList>
    </citation>
    <scope>NUCLEOTIDE SEQUENCE</scope>
    <source>
        <strain evidence="11">TFB10827</strain>
    </source>
</reference>
<dbReference type="PANTHER" id="PTHR23306:SF3">
    <property type="entry name" value="TUMOR SUPPRESSOR PROTEIN 101"/>
    <property type="match status" value="1"/>
</dbReference>
<dbReference type="PROSITE" id="PS51322">
    <property type="entry name" value="UEV"/>
    <property type="match status" value="1"/>
</dbReference>
<feature type="compositionally biased region" description="Pro residues" evidence="8">
    <location>
        <begin position="177"/>
        <end position="193"/>
    </location>
</feature>
<evidence type="ECO:0000256" key="8">
    <source>
        <dbReference type="SAM" id="MobiDB-lite"/>
    </source>
</evidence>
<dbReference type="InterPro" id="IPR008883">
    <property type="entry name" value="UEV_N"/>
</dbReference>
<evidence type="ECO:0000256" key="3">
    <source>
        <dbReference type="ARBA" id="ARBA00022448"/>
    </source>
</evidence>
<dbReference type="PROSITE" id="PS51312">
    <property type="entry name" value="SB"/>
    <property type="match status" value="1"/>
</dbReference>
<feature type="compositionally biased region" description="Pro residues" evidence="8">
    <location>
        <begin position="306"/>
        <end position="321"/>
    </location>
</feature>
<evidence type="ECO:0000256" key="2">
    <source>
        <dbReference type="ARBA" id="ARBA00009594"/>
    </source>
</evidence>
<dbReference type="EMBL" id="MU790502">
    <property type="protein sequence ID" value="KAJ4002356.1"/>
    <property type="molecule type" value="Genomic_DNA"/>
</dbReference>
<proteinExistence type="inferred from homology"/>
<comment type="subcellular location">
    <subcellularLocation>
        <location evidence="1">Endosome</location>
    </subcellularLocation>
</comment>
<dbReference type="CDD" id="cd11685">
    <property type="entry name" value="UEV_TSG101-like"/>
    <property type="match status" value="1"/>
</dbReference>
<keyword evidence="4" id="KW-0967">Endosome</keyword>
<feature type="compositionally biased region" description="Low complexity" evidence="8">
    <location>
        <begin position="259"/>
        <end position="269"/>
    </location>
</feature>
<evidence type="ECO:0000259" key="9">
    <source>
        <dbReference type="PROSITE" id="PS51312"/>
    </source>
</evidence>
<feature type="domain" description="UEV" evidence="10">
    <location>
        <begin position="1"/>
        <end position="162"/>
    </location>
</feature>
<dbReference type="Proteomes" id="UP001163828">
    <property type="component" value="Unassembled WGS sequence"/>
</dbReference>
<keyword evidence="5 7" id="KW-0653">Protein transport</keyword>
<evidence type="ECO:0000313" key="12">
    <source>
        <dbReference type="Proteomes" id="UP001163828"/>
    </source>
</evidence>
<evidence type="ECO:0000256" key="4">
    <source>
        <dbReference type="ARBA" id="ARBA00022753"/>
    </source>
</evidence>
<feature type="domain" description="SB" evidence="9">
    <location>
        <begin position="417"/>
        <end position="485"/>
    </location>
</feature>
<dbReference type="SUPFAM" id="SSF54495">
    <property type="entry name" value="UBC-like"/>
    <property type="match status" value="1"/>
</dbReference>
<dbReference type="PRINTS" id="PR01217">
    <property type="entry name" value="PRICHEXTENSN"/>
</dbReference>
<dbReference type="Gene3D" id="3.10.110.10">
    <property type="entry name" value="Ubiquitin Conjugating Enzyme"/>
    <property type="match status" value="1"/>
</dbReference>
<dbReference type="Gene3D" id="6.10.140.820">
    <property type="match status" value="1"/>
</dbReference>
<dbReference type="InterPro" id="IPR016135">
    <property type="entry name" value="UBQ-conjugating_enzyme/RWD"/>
</dbReference>
<comment type="similarity">
    <text evidence="2">Belongs to the ubiquitin-conjugating enzyme family. UEV subfamily.</text>
</comment>
<evidence type="ECO:0000256" key="1">
    <source>
        <dbReference type="ARBA" id="ARBA00004177"/>
    </source>
</evidence>
<keyword evidence="3 7" id="KW-0813">Transport</keyword>
<dbReference type="PANTHER" id="PTHR23306">
    <property type="entry name" value="TUMOR SUSCEPTIBILITY GENE 101 PROTEIN-RELATED"/>
    <property type="match status" value="1"/>
</dbReference>
<evidence type="ECO:0000259" key="10">
    <source>
        <dbReference type="PROSITE" id="PS51322"/>
    </source>
</evidence>
<dbReference type="Pfam" id="PF05743">
    <property type="entry name" value="UEV"/>
    <property type="match status" value="1"/>
</dbReference>
<sequence>MSTQKWLRENCIKYEEKEKVYNEVNTALETFGLYGRSNGWLKVKSDVYTYDDGRTHLLLCLHGLLPISYRNSTYHIPFDMWIPFNYPRGPPIVYVVPAPGMMVKNNKFVELSGKCDVASYEGTKGSWLDKGEKRTGARTGLVGLLDALIIWFGKDPPVYSKAVPNTQNTNPQSSPARPSPTPSLPNQAGPPHPSFSNHVGPPPPTYSPPLAPPRPPSIASTSWTPQPPPTFQALSAAAPIPHPMPPASWTPSPPPPPRIQSAPIQQSIQHRPMQSIPMKPVPIQPASPPPPIPAPNLLDSDEPASAPDPGPSSAPPLPPNPVLLSLHSSVHAKLTSALQSFQTSLHHGLEHLRKIQEDLLRGEPAIQDEVARLEAVKAVSLNVGTRFRQTVEAAERNVQMLRNKGDVSVDELICGPTIVHNQLINLVAEDNAIEDTIYHLHRALNSGSIDLDRFLKTTRVLAEEQFMKRALIEKIQAGLPLGEHAMWG</sequence>